<dbReference type="InterPro" id="IPR047115">
    <property type="entry name" value="ARSB"/>
</dbReference>
<evidence type="ECO:0000256" key="3">
    <source>
        <dbReference type="ARBA" id="ARBA00022723"/>
    </source>
</evidence>
<dbReference type="CDD" id="cd16029">
    <property type="entry name" value="4-S"/>
    <property type="match status" value="1"/>
</dbReference>
<comment type="similarity">
    <text evidence="2">Belongs to the sulfatase family.</text>
</comment>
<evidence type="ECO:0000256" key="7">
    <source>
        <dbReference type="SAM" id="SignalP"/>
    </source>
</evidence>
<dbReference type="PROSITE" id="PS00149">
    <property type="entry name" value="SULFATASE_2"/>
    <property type="match status" value="1"/>
</dbReference>
<evidence type="ECO:0000259" key="8">
    <source>
        <dbReference type="Pfam" id="PF00884"/>
    </source>
</evidence>
<evidence type="ECO:0000256" key="4">
    <source>
        <dbReference type="ARBA" id="ARBA00022801"/>
    </source>
</evidence>
<comment type="cofactor">
    <cofactor evidence="1">
        <name>Ca(2+)</name>
        <dbReference type="ChEBI" id="CHEBI:29108"/>
    </cofactor>
</comment>
<keyword evidence="6" id="KW-0325">Glycoprotein</keyword>
<dbReference type="Pfam" id="PF00884">
    <property type="entry name" value="Sulfatase"/>
    <property type="match status" value="1"/>
</dbReference>
<dbReference type="EMBL" id="MU825416">
    <property type="protein sequence ID" value="KAJ7390448.1"/>
    <property type="molecule type" value="Genomic_DNA"/>
</dbReference>
<dbReference type="Proteomes" id="UP001163046">
    <property type="component" value="Unassembled WGS sequence"/>
</dbReference>
<evidence type="ECO:0000313" key="10">
    <source>
        <dbReference type="Proteomes" id="UP001163046"/>
    </source>
</evidence>
<organism evidence="9 10">
    <name type="scientific">Desmophyllum pertusum</name>
    <dbReference type="NCBI Taxonomy" id="174260"/>
    <lineage>
        <taxon>Eukaryota</taxon>
        <taxon>Metazoa</taxon>
        <taxon>Cnidaria</taxon>
        <taxon>Anthozoa</taxon>
        <taxon>Hexacorallia</taxon>
        <taxon>Scleractinia</taxon>
        <taxon>Caryophylliina</taxon>
        <taxon>Caryophylliidae</taxon>
        <taxon>Desmophyllum</taxon>
    </lineage>
</organism>
<dbReference type="GO" id="GO:0008484">
    <property type="term" value="F:sulfuric ester hydrolase activity"/>
    <property type="evidence" value="ECO:0007669"/>
    <property type="project" value="InterPro"/>
</dbReference>
<dbReference type="Gene3D" id="3.40.720.10">
    <property type="entry name" value="Alkaline Phosphatase, subunit A"/>
    <property type="match status" value="1"/>
</dbReference>
<feature type="chain" id="PRO_5040933637" description="Sulfatase N-terminal domain-containing protein" evidence="7">
    <location>
        <begin position="22"/>
        <end position="530"/>
    </location>
</feature>
<dbReference type="Gene3D" id="3.30.1120.10">
    <property type="match status" value="1"/>
</dbReference>
<dbReference type="PANTHER" id="PTHR10342:SF273">
    <property type="entry name" value="RE14504P"/>
    <property type="match status" value="1"/>
</dbReference>
<evidence type="ECO:0000256" key="6">
    <source>
        <dbReference type="ARBA" id="ARBA00023180"/>
    </source>
</evidence>
<feature type="signal peptide" evidence="7">
    <location>
        <begin position="1"/>
        <end position="21"/>
    </location>
</feature>
<protein>
    <recommendedName>
        <fullName evidence="8">Sulfatase N-terminal domain-containing protein</fullName>
    </recommendedName>
</protein>
<reference evidence="9" key="1">
    <citation type="submission" date="2023-01" db="EMBL/GenBank/DDBJ databases">
        <title>Genome assembly of the deep-sea coral Lophelia pertusa.</title>
        <authorList>
            <person name="Herrera S."/>
            <person name="Cordes E."/>
        </authorList>
    </citation>
    <scope>NUCLEOTIDE SEQUENCE</scope>
    <source>
        <strain evidence="9">USNM1676648</strain>
        <tissue evidence="9">Polyp</tissue>
    </source>
</reference>
<accession>A0A9X0D9D3</accession>
<dbReference type="AlphaFoldDB" id="A0A9X0D9D3"/>
<evidence type="ECO:0000256" key="2">
    <source>
        <dbReference type="ARBA" id="ARBA00008779"/>
    </source>
</evidence>
<proteinExistence type="inferred from homology"/>
<evidence type="ECO:0000256" key="1">
    <source>
        <dbReference type="ARBA" id="ARBA00001913"/>
    </source>
</evidence>
<dbReference type="PANTHER" id="PTHR10342">
    <property type="entry name" value="ARYLSULFATASE"/>
    <property type="match status" value="1"/>
</dbReference>
<sequence>MAVLLLVVLSCASLQLSLISAVQFKDSSQPHIIFILADDLGWDDVSFHGSNQIPTPNIDGLANSGVILNNYYVSPICTPSRSAIMTGKYPIHTGMQHGVIMAGQPFGVGLEEKLLPQYLKELGYATHAVGKWHLGFFKYDYTPTKRGFDSFLGYWLGAGDYWDHSESERDGWGLDLRNNTEPVFNQWGNYRTHLFTDQAVNVINSHDTSRPLFLYLAHEAVHSALAHQPLQAPQDLIDKFKDSIHDERRRIFAAMATALDQSIGKVLDTLKARGMYDNSIIVFSTDNGGPANGVNRNTACNYPLRGTKYSLWEGGVRGVSFIHSPLLASKGRVSMDLMHLTDWLPTLYGRGGGNLSKLLNTDGHDMWPTLSEGKESPRKELLHNIDPVTWASALRYQQWKLVVNESGGDDGWFPPPGLEENAQRPRNLSVTHPTLKNAVVTCGPRPAKPAMCGVKDGPCLFNMEKDPCEYTNVAEKEMDVLNTMLQLLEKYKTTMVPIRNKPYDKNADPKYHNGVWTAWCDDKPNANCGD</sequence>
<dbReference type="GO" id="GO:0046872">
    <property type="term" value="F:metal ion binding"/>
    <property type="evidence" value="ECO:0007669"/>
    <property type="project" value="UniProtKB-KW"/>
</dbReference>
<keyword evidence="4" id="KW-0378">Hydrolase</keyword>
<dbReference type="InterPro" id="IPR017850">
    <property type="entry name" value="Alkaline_phosphatase_core_sf"/>
</dbReference>
<keyword evidence="10" id="KW-1185">Reference proteome</keyword>
<gene>
    <name evidence="9" type="ORF">OS493_025148</name>
</gene>
<keyword evidence="3" id="KW-0479">Metal-binding</keyword>
<dbReference type="PROSITE" id="PS00523">
    <property type="entry name" value="SULFATASE_1"/>
    <property type="match status" value="1"/>
</dbReference>
<evidence type="ECO:0000313" key="9">
    <source>
        <dbReference type="EMBL" id="KAJ7390448.1"/>
    </source>
</evidence>
<keyword evidence="5" id="KW-0106">Calcium</keyword>
<dbReference type="InterPro" id="IPR024607">
    <property type="entry name" value="Sulfatase_CS"/>
</dbReference>
<comment type="caution">
    <text evidence="9">The sequence shown here is derived from an EMBL/GenBank/DDBJ whole genome shotgun (WGS) entry which is preliminary data.</text>
</comment>
<dbReference type="InterPro" id="IPR000917">
    <property type="entry name" value="Sulfatase_N"/>
</dbReference>
<name>A0A9X0D9D3_9CNID</name>
<feature type="domain" description="Sulfatase N-terminal" evidence="8">
    <location>
        <begin position="30"/>
        <end position="349"/>
    </location>
</feature>
<keyword evidence="7" id="KW-0732">Signal</keyword>
<dbReference type="SUPFAM" id="SSF53649">
    <property type="entry name" value="Alkaline phosphatase-like"/>
    <property type="match status" value="1"/>
</dbReference>
<evidence type="ECO:0000256" key="5">
    <source>
        <dbReference type="ARBA" id="ARBA00022837"/>
    </source>
</evidence>
<dbReference type="OrthoDB" id="103349at2759"/>